<evidence type="ECO:0000313" key="3">
    <source>
        <dbReference type="Proteomes" id="UP000789901"/>
    </source>
</evidence>
<dbReference type="EMBL" id="CAJVQB010099785">
    <property type="protein sequence ID" value="CAG8850163.1"/>
    <property type="molecule type" value="Genomic_DNA"/>
</dbReference>
<sequence length="66" mass="7762">KLLNLLNKLNHGAYTAFKESFEEHEIFLVDHIKYFTDNQLDKLGITKYGYQVNIKQVAKDSRLLAY</sequence>
<name>A0ABN7X814_GIGMA</name>
<dbReference type="InterPro" id="IPR013761">
    <property type="entry name" value="SAM/pointed_sf"/>
</dbReference>
<dbReference type="SUPFAM" id="SSF47769">
    <property type="entry name" value="SAM/Pointed domain"/>
    <property type="match status" value="1"/>
</dbReference>
<proteinExistence type="predicted"/>
<dbReference type="Gene3D" id="1.10.150.50">
    <property type="entry name" value="Transcription Factor, Ets-1"/>
    <property type="match status" value="1"/>
</dbReference>
<evidence type="ECO:0000259" key="1">
    <source>
        <dbReference type="Pfam" id="PF07647"/>
    </source>
</evidence>
<gene>
    <name evidence="2" type="ORF">GMARGA_LOCUS40078</name>
</gene>
<feature type="domain" description="SAM" evidence="1">
    <location>
        <begin position="17"/>
        <end position="54"/>
    </location>
</feature>
<evidence type="ECO:0000313" key="2">
    <source>
        <dbReference type="EMBL" id="CAG8850163.1"/>
    </source>
</evidence>
<comment type="caution">
    <text evidence="2">The sequence shown here is derived from an EMBL/GenBank/DDBJ whole genome shotgun (WGS) entry which is preliminary data.</text>
</comment>
<dbReference type="Proteomes" id="UP000789901">
    <property type="component" value="Unassembled WGS sequence"/>
</dbReference>
<protein>
    <submittedName>
        <fullName evidence="2">29523_t:CDS:1</fullName>
    </submittedName>
</protein>
<keyword evidence="3" id="KW-1185">Reference proteome</keyword>
<reference evidence="2 3" key="1">
    <citation type="submission" date="2021-06" db="EMBL/GenBank/DDBJ databases">
        <authorList>
            <person name="Kallberg Y."/>
            <person name="Tangrot J."/>
            <person name="Rosling A."/>
        </authorList>
    </citation>
    <scope>NUCLEOTIDE SEQUENCE [LARGE SCALE GENOMIC DNA]</scope>
    <source>
        <strain evidence="2 3">120-4 pot B 10/14</strain>
    </source>
</reference>
<feature type="non-terminal residue" evidence="2">
    <location>
        <position position="1"/>
    </location>
</feature>
<dbReference type="Pfam" id="PF07647">
    <property type="entry name" value="SAM_2"/>
    <property type="match status" value="1"/>
</dbReference>
<organism evidence="2 3">
    <name type="scientific">Gigaspora margarita</name>
    <dbReference type="NCBI Taxonomy" id="4874"/>
    <lineage>
        <taxon>Eukaryota</taxon>
        <taxon>Fungi</taxon>
        <taxon>Fungi incertae sedis</taxon>
        <taxon>Mucoromycota</taxon>
        <taxon>Glomeromycotina</taxon>
        <taxon>Glomeromycetes</taxon>
        <taxon>Diversisporales</taxon>
        <taxon>Gigasporaceae</taxon>
        <taxon>Gigaspora</taxon>
    </lineage>
</organism>
<dbReference type="InterPro" id="IPR001660">
    <property type="entry name" value="SAM"/>
</dbReference>
<accession>A0ABN7X814</accession>